<dbReference type="SUPFAM" id="SSF48403">
    <property type="entry name" value="Ankyrin repeat"/>
    <property type="match status" value="1"/>
</dbReference>
<proteinExistence type="predicted"/>
<dbReference type="EMBL" id="JAVHJM010000014">
    <property type="protein sequence ID" value="KAK6498092.1"/>
    <property type="molecule type" value="Genomic_DNA"/>
</dbReference>
<evidence type="ECO:0000313" key="2">
    <source>
        <dbReference type="Proteomes" id="UP001307849"/>
    </source>
</evidence>
<evidence type="ECO:0000313" key="1">
    <source>
        <dbReference type="EMBL" id="KAK6498092.1"/>
    </source>
</evidence>
<dbReference type="AlphaFoldDB" id="A0AAN8MWT9"/>
<reference evidence="1 2" key="1">
    <citation type="submission" date="2019-10" db="EMBL/GenBank/DDBJ databases">
        <authorList>
            <person name="Palmer J.M."/>
        </authorList>
    </citation>
    <scope>NUCLEOTIDE SEQUENCE [LARGE SCALE GENOMIC DNA]</scope>
    <source>
        <strain evidence="1 2">TWF506</strain>
    </source>
</reference>
<sequence length="1023" mass="116795">MLDGDEVKTEMRQLYQVLGWTPKEIAAEINKNHNLTVTEPQVRDKLNKLGYKKRICPDQTKAIYRAIVRRKAMGKESAVIIGGIITLSGKKLQRSIRRNLTATEEYQISKGIEFHSSFAELPENLQVCTPRAHDLDLIPLMPRVVRHIPLLVLRSLPIWQFSGLIEEFTLRPSKNAYNDGNLKVTAHGLIPHSPLLRLIIYRISNNLISTGLSRAGDDELMKLLDRINDLGLREPFKRLLSSTSPSIVAVSEVIAPWLYFRQDLELLTFICEIHTKIRVRPFQVLLQFWSYGGVLEPGIKWVEMALRDIEKTNDYPKSEDELGLLLIACKRVRGDISLFQRLWNPEVFPEFVEWPKFYPTSFHDKGFPRCTEDKNIPLWTEDENQLRSLLKMGFTKLRWALTLRAVLSDNHNITKVFLEHLGLISDGEMGLSTRMDLRSHVWEMLEIPVFHEIVARFVTTDIIPYLTRTSSAFTNPEPSDVESALTYNINRVLVWAACLNPEMTEYIIQVMKWANASLTESEVVTLAVELLPCWPRVPRTHEYWEEYHVHIILNLHGNFNPLLAFQKLFRAGIDLTQTELWQSLIWKLMLDCLSLDCFFDDPLEYLKIFLRDPNTINCNLKSSLLTCNIGSGACDIECWLIYSSESIKSSITVKPLFLALFLHCPEALLLLLKSGASTANFNFPSERNPRINIIMNSKFLQACHDRDFGRICDLWDQRIEITGVSTTNLSVRDQIEICLENGELEAAASLLSHLKDSFSRLEVFLAVVKWTNRSTSYTSPAILAVLRPLLKMGILTSPEDINSYISKVPFSMFPIHYQHHMIKAIYKGNLELVDILLEFEQQLNVPEYSNSILLPQNWHEIRIGYTFWAACHSLRCLRCLIKCGFDINGSRVAPNPEDFLSRFFPRPGERLTALSGALKSGDMDTIVFVLQSGADIYTPCGDYQSGIEYAICEGRIDAIALMLAMDHNCHQLALQAAKKTERGYIADYVRNWKPGSNSALFNQGGSAKDISERLPVAFPIELS</sequence>
<comment type="caution">
    <text evidence="1">The sequence shown here is derived from an EMBL/GenBank/DDBJ whole genome shotgun (WGS) entry which is preliminary data.</text>
</comment>
<organism evidence="1 2">
    <name type="scientific">Arthrobotrys conoides</name>
    <dbReference type="NCBI Taxonomy" id="74498"/>
    <lineage>
        <taxon>Eukaryota</taxon>
        <taxon>Fungi</taxon>
        <taxon>Dikarya</taxon>
        <taxon>Ascomycota</taxon>
        <taxon>Pezizomycotina</taxon>
        <taxon>Orbiliomycetes</taxon>
        <taxon>Orbiliales</taxon>
        <taxon>Orbiliaceae</taxon>
        <taxon>Arthrobotrys</taxon>
    </lineage>
</organism>
<dbReference type="Gene3D" id="1.25.40.20">
    <property type="entry name" value="Ankyrin repeat-containing domain"/>
    <property type="match status" value="1"/>
</dbReference>
<keyword evidence="2" id="KW-1185">Reference proteome</keyword>
<dbReference type="SMART" id="SM00248">
    <property type="entry name" value="ANK"/>
    <property type="match status" value="3"/>
</dbReference>
<dbReference type="InterPro" id="IPR002110">
    <property type="entry name" value="Ankyrin_rpt"/>
</dbReference>
<name>A0AAN8MWT9_9PEZI</name>
<evidence type="ECO:0008006" key="3">
    <source>
        <dbReference type="Google" id="ProtNLM"/>
    </source>
</evidence>
<protein>
    <recommendedName>
        <fullName evidence="3">Clr5 domain-containing protein</fullName>
    </recommendedName>
</protein>
<dbReference type="InterPro" id="IPR036770">
    <property type="entry name" value="Ankyrin_rpt-contain_sf"/>
</dbReference>
<gene>
    <name evidence="1" type="ORF">TWF506_004334</name>
</gene>
<accession>A0AAN8MWT9</accession>
<dbReference type="Proteomes" id="UP001307849">
    <property type="component" value="Unassembled WGS sequence"/>
</dbReference>